<name>A0ABQ6TTQ2_9BACT</name>
<keyword evidence="7" id="KW-1185">Reference proteome</keyword>
<dbReference type="Pfam" id="PF02926">
    <property type="entry name" value="THUMP"/>
    <property type="match status" value="1"/>
</dbReference>
<dbReference type="CDD" id="cd11715">
    <property type="entry name" value="THUMP_AdoMetMT"/>
    <property type="match status" value="1"/>
</dbReference>
<organism evidence="6 7">
    <name type="scientific">Oryzomonas sagensis</name>
    <dbReference type="NCBI Taxonomy" id="2603857"/>
    <lineage>
        <taxon>Bacteria</taxon>
        <taxon>Pseudomonadati</taxon>
        <taxon>Thermodesulfobacteriota</taxon>
        <taxon>Desulfuromonadia</taxon>
        <taxon>Geobacterales</taxon>
        <taxon>Geobacteraceae</taxon>
        <taxon>Oryzomonas</taxon>
    </lineage>
</organism>
<evidence type="ECO:0000313" key="6">
    <source>
        <dbReference type="EMBL" id="KAB0672305.1"/>
    </source>
</evidence>
<dbReference type="InterPro" id="IPR000241">
    <property type="entry name" value="RlmKL-like_Mtase"/>
</dbReference>
<protein>
    <submittedName>
        <fullName evidence="6">RNA methyltransferase</fullName>
    </submittedName>
</protein>
<gene>
    <name evidence="6" type="ORF">F6V30_07015</name>
</gene>
<keyword evidence="3" id="KW-0694">RNA-binding</keyword>
<feature type="domain" description="THUMP" evidence="5">
    <location>
        <begin position="63"/>
        <end position="174"/>
    </location>
</feature>
<dbReference type="EMBL" id="VZRA01000001">
    <property type="protein sequence ID" value="KAB0672305.1"/>
    <property type="molecule type" value="Genomic_DNA"/>
</dbReference>
<evidence type="ECO:0000256" key="2">
    <source>
        <dbReference type="ARBA" id="ARBA00022679"/>
    </source>
</evidence>
<dbReference type="InterPro" id="IPR004114">
    <property type="entry name" value="THUMP_dom"/>
</dbReference>
<dbReference type="InterPro" id="IPR054170">
    <property type="entry name" value="RlmL_1st"/>
</dbReference>
<comment type="caution">
    <text evidence="6">The sequence shown here is derived from an EMBL/GenBank/DDBJ whole genome shotgun (WGS) entry which is preliminary data.</text>
</comment>
<dbReference type="SUPFAM" id="SSF53335">
    <property type="entry name" value="S-adenosyl-L-methionine-dependent methyltransferases"/>
    <property type="match status" value="1"/>
</dbReference>
<dbReference type="InterPro" id="IPR029063">
    <property type="entry name" value="SAM-dependent_MTases_sf"/>
</dbReference>
<evidence type="ECO:0000256" key="4">
    <source>
        <dbReference type="SAM" id="MobiDB-lite"/>
    </source>
</evidence>
<evidence type="ECO:0000313" key="7">
    <source>
        <dbReference type="Proteomes" id="UP000798046"/>
    </source>
</evidence>
<dbReference type="GO" id="GO:0032259">
    <property type="term" value="P:methylation"/>
    <property type="evidence" value="ECO:0007669"/>
    <property type="project" value="UniProtKB-KW"/>
</dbReference>
<dbReference type="Pfam" id="PF22020">
    <property type="entry name" value="RlmL_1st"/>
    <property type="match status" value="1"/>
</dbReference>
<proteinExistence type="predicted"/>
<dbReference type="Gene3D" id="3.40.50.150">
    <property type="entry name" value="Vaccinia Virus protein VP39"/>
    <property type="match status" value="1"/>
</dbReference>
<dbReference type="Proteomes" id="UP000798046">
    <property type="component" value="Unassembled WGS sequence"/>
</dbReference>
<dbReference type="Gene3D" id="3.30.2130.30">
    <property type="match status" value="1"/>
</dbReference>
<dbReference type="InterPro" id="IPR002052">
    <property type="entry name" value="DNA_methylase_N6_adenine_CS"/>
</dbReference>
<dbReference type="SMART" id="SM00981">
    <property type="entry name" value="THUMP"/>
    <property type="match status" value="1"/>
</dbReference>
<sequence length="393" mass="43299">MSEKNHILRPGPRQAQRPDPKMTCFAAVPRGAEEIAAHELEQLGVGEVAAGRGGVAFTCNREGLYRANLWLRTASRVLVQLALFPCSSPEELYAGVHAIPWQELITPAMTLAVDCSLRDSALTHSGFVALKTKDAVVDRIREACGSRPSVDTAAPDVRINVHLSKNVCTVSLDSSGDALDRRGYRLERNEAPMRETLAAAVVALTGWDGSIPLADPMCGSGTIPVEAALLAARVPPGLKRSFGFERWQDFDERVWKRLLREAESGMQRLPLGLITGYDRDSRALALAARNAALAGFEGQVHFFHAALEEFRPEGDKGVVIINPPYGKRLGDEDELRELYCQIGDVLKKRCRGWTGFILTGNLELAKYIGLKASRRYVLFNGPIECRLLKYELY</sequence>
<dbReference type="Pfam" id="PF01170">
    <property type="entry name" value="UPF0020"/>
    <property type="match status" value="1"/>
</dbReference>
<dbReference type="PANTHER" id="PTHR47313">
    <property type="entry name" value="RIBOSOMAL RNA LARGE SUBUNIT METHYLTRANSFERASE K/L"/>
    <property type="match status" value="1"/>
</dbReference>
<dbReference type="PROSITE" id="PS00092">
    <property type="entry name" value="N6_MTASE"/>
    <property type="match status" value="1"/>
</dbReference>
<feature type="region of interest" description="Disordered" evidence="4">
    <location>
        <begin position="1"/>
        <end position="20"/>
    </location>
</feature>
<dbReference type="PANTHER" id="PTHR47313:SF1">
    <property type="entry name" value="RIBOSOMAL RNA LARGE SUBUNIT METHYLTRANSFERASE K_L"/>
    <property type="match status" value="1"/>
</dbReference>
<dbReference type="RefSeq" id="WP_151156161.1">
    <property type="nucleotide sequence ID" value="NZ_VZRA01000001.1"/>
</dbReference>
<reference evidence="6 7" key="1">
    <citation type="journal article" date="2020" name="Microorganisms">
        <title>Description of Three Novel Members in the Family Geobacteraceae, Oryzomonas japonicum gen. nov., sp. nov., Oryzomonas sagensis sp. nov., and Oryzomonas ruber sp. nov.</title>
        <authorList>
            <person name="Xu Z."/>
            <person name="Masuda Y."/>
            <person name="Hayakawa C."/>
            <person name="Ushijima N."/>
            <person name="Kawano K."/>
            <person name="Shiratori Y."/>
            <person name="Senoo K."/>
            <person name="Itoh H."/>
        </authorList>
    </citation>
    <scope>NUCLEOTIDE SEQUENCE [LARGE SCALE GENOMIC DNA]</scope>
    <source>
        <strain evidence="6 7">Red100</strain>
    </source>
</reference>
<accession>A0ABQ6TTQ2</accession>
<evidence type="ECO:0000256" key="3">
    <source>
        <dbReference type="PROSITE-ProRule" id="PRU00529"/>
    </source>
</evidence>
<dbReference type="GO" id="GO:0008168">
    <property type="term" value="F:methyltransferase activity"/>
    <property type="evidence" value="ECO:0007669"/>
    <property type="project" value="UniProtKB-KW"/>
</dbReference>
<evidence type="ECO:0000259" key="5">
    <source>
        <dbReference type="PROSITE" id="PS51165"/>
    </source>
</evidence>
<evidence type="ECO:0000256" key="1">
    <source>
        <dbReference type="ARBA" id="ARBA00022603"/>
    </source>
</evidence>
<dbReference type="PROSITE" id="PS51165">
    <property type="entry name" value="THUMP"/>
    <property type="match status" value="1"/>
</dbReference>
<keyword evidence="1 6" id="KW-0489">Methyltransferase</keyword>
<keyword evidence="2" id="KW-0808">Transferase</keyword>